<dbReference type="InterPro" id="IPR006068">
    <property type="entry name" value="ATPase_P-typ_cation-transptr_C"/>
</dbReference>
<keyword evidence="1" id="KW-0472">Membrane</keyword>
<dbReference type="AlphaFoldDB" id="X0ZKW1"/>
<proteinExistence type="predicted"/>
<dbReference type="Pfam" id="PF00689">
    <property type="entry name" value="Cation_ATPase_C"/>
    <property type="match status" value="1"/>
</dbReference>
<comment type="caution">
    <text evidence="3">The sequence shown here is derived from an EMBL/GenBank/DDBJ whole genome shotgun (WGS) entry which is preliminary data.</text>
</comment>
<dbReference type="SUPFAM" id="SSF81665">
    <property type="entry name" value="Calcium ATPase, transmembrane domain M"/>
    <property type="match status" value="1"/>
</dbReference>
<reference evidence="3" key="1">
    <citation type="journal article" date="2014" name="Front. Microbiol.">
        <title>High frequency of phylogenetically diverse reductive dehalogenase-homologous genes in deep subseafloor sedimentary metagenomes.</title>
        <authorList>
            <person name="Kawai M."/>
            <person name="Futagami T."/>
            <person name="Toyoda A."/>
            <person name="Takaki Y."/>
            <person name="Nishi S."/>
            <person name="Hori S."/>
            <person name="Arai W."/>
            <person name="Tsubouchi T."/>
            <person name="Morono Y."/>
            <person name="Uchiyama I."/>
            <person name="Ito T."/>
            <person name="Fujiyama A."/>
            <person name="Inagaki F."/>
            <person name="Takami H."/>
        </authorList>
    </citation>
    <scope>NUCLEOTIDE SEQUENCE</scope>
    <source>
        <strain evidence="3">Expedition CK06-06</strain>
    </source>
</reference>
<organism evidence="3">
    <name type="scientific">marine sediment metagenome</name>
    <dbReference type="NCBI Taxonomy" id="412755"/>
    <lineage>
        <taxon>unclassified sequences</taxon>
        <taxon>metagenomes</taxon>
        <taxon>ecological metagenomes</taxon>
    </lineage>
</organism>
<dbReference type="InterPro" id="IPR023298">
    <property type="entry name" value="ATPase_P-typ_TM_dom_sf"/>
</dbReference>
<keyword evidence="1" id="KW-1133">Transmembrane helix</keyword>
<evidence type="ECO:0000259" key="2">
    <source>
        <dbReference type="Pfam" id="PF00689"/>
    </source>
</evidence>
<gene>
    <name evidence="3" type="ORF">S01H4_08528</name>
</gene>
<keyword evidence="1" id="KW-0812">Transmembrane</keyword>
<accession>X0ZKW1</accession>
<feature type="non-terminal residue" evidence="3">
    <location>
        <position position="1"/>
    </location>
</feature>
<dbReference type="EMBL" id="BART01002938">
    <property type="protein sequence ID" value="GAG70305.1"/>
    <property type="molecule type" value="Genomic_DNA"/>
</dbReference>
<evidence type="ECO:0000313" key="3">
    <source>
        <dbReference type="EMBL" id="GAG70305.1"/>
    </source>
</evidence>
<protein>
    <recommendedName>
        <fullName evidence="2">Cation-transporting P-type ATPase C-terminal domain-containing protein</fullName>
    </recommendedName>
</protein>
<evidence type="ECO:0000256" key="1">
    <source>
        <dbReference type="SAM" id="Phobius"/>
    </source>
</evidence>
<feature type="transmembrane region" description="Helical" evidence="1">
    <location>
        <begin position="52"/>
        <end position="72"/>
    </location>
</feature>
<sequence>FNFRFENKGIFRRHIFENKYLNLAVIVSVLLQIGIIYIPWLQGIFKTASLGSYHWLLIIASSVIPVLIINFINETIYKKRKADING</sequence>
<dbReference type="Gene3D" id="1.20.1110.10">
    <property type="entry name" value="Calcium-transporting ATPase, transmembrane domain"/>
    <property type="match status" value="1"/>
</dbReference>
<feature type="transmembrane region" description="Helical" evidence="1">
    <location>
        <begin position="20"/>
        <end position="40"/>
    </location>
</feature>
<name>X0ZKW1_9ZZZZ</name>
<feature type="domain" description="Cation-transporting P-type ATPase C-terminal" evidence="2">
    <location>
        <begin position="1"/>
        <end position="71"/>
    </location>
</feature>